<dbReference type="EMBL" id="AHDJ01000034">
    <property type="protein sequence ID" value="EJQ42386.1"/>
    <property type="molecule type" value="Genomic_DNA"/>
</dbReference>
<evidence type="ECO:0000313" key="2">
    <source>
        <dbReference type="EMBL" id="EJQ42386.1"/>
    </source>
</evidence>
<comment type="caution">
    <text evidence="2">The sequence shown here is derived from an EMBL/GenBank/DDBJ whole genome shotgun (WGS) entry which is preliminary data.</text>
</comment>
<evidence type="ECO:0000256" key="1">
    <source>
        <dbReference type="SAM" id="Coils"/>
    </source>
</evidence>
<keyword evidence="1" id="KW-0175">Coiled coil</keyword>
<reference evidence="2 3" key="1">
    <citation type="submission" date="2012-04" db="EMBL/GenBank/DDBJ databases">
        <title>The Genome Sequence of Bacillus cereus BAG5X1-1.</title>
        <authorList>
            <consortium name="The Broad Institute Genome Sequencing Platform"/>
            <consortium name="The Broad Institute Genome Sequencing Center for Infectious Disease"/>
            <person name="Feldgarden M."/>
            <person name="Van der Auwera G.A."/>
            <person name="Mahillon J."/>
            <person name="Duprez V."/>
            <person name="Timmery S."/>
            <person name="Mattelet C."/>
            <person name="Dierick K."/>
            <person name="Sun M."/>
            <person name="Yu Z."/>
            <person name="Zhu L."/>
            <person name="Hu X."/>
            <person name="Shank E.B."/>
            <person name="Swiecicka I."/>
            <person name="Hansen B.M."/>
            <person name="Andrup L."/>
            <person name="Young S.K."/>
            <person name="Zeng Q."/>
            <person name="Gargeya S."/>
            <person name="Fitzgerald M."/>
            <person name="Haas B."/>
            <person name="Abouelleil A."/>
            <person name="Alvarado L."/>
            <person name="Arachchi H.M."/>
            <person name="Berlin A."/>
            <person name="Chapman S.B."/>
            <person name="Goldberg J."/>
            <person name="Griggs A."/>
            <person name="Gujja S."/>
            <person name="Hansen M."/>
            <person name="Howarth C."/>
            <person name="Imamovic A."/>
            <person name="Larimer J."/>
            <person name="McCowen C."/>
            <person name="Montmayeur A."/>
            <person name="Murphy C."/>
            <person name="Neiman D."/>
            <person name="Pearson M."/>
            <person name="Priest M."/>
            <person name="Roberts A."/>
            <person name="Saif S."/>
            <person name="Shea T."/>
            <person name="Sisk P."/>
            <person name="Sykes S."/>
            <person name="Wortman J."/>
            <person name="Nusbaum C."/>
            <person name="Birren B."/>
        </authorList>
    </citation>
    <scope>NUCLEOTIDE SEQUENCE [LARGE SCALE GENOMIC DNA]</scope>
    <source>
        <strain evidence="2 3">BAG5X1-1</strain>
    </source>
</reference>
<proteinExistence type="predicted"/>
<evidence type="ECO:0008006" key="4">
    <source>
        <dbReference type="Google" id="ProtNLM"/>
    </source>
</evidence>
<dbReference type="AlphaFoldDB" id="J8A1C9"/>
<feature type="coiled-coil region" evidence="1">
    <location>
        <begin position="166"/>
        <end position="193"/>
    </location>
</feature>
<sequence length="195" mass="21995">MNYKIERFNESGQLQESSSSVGDDLLKDAILFETGTHRGKAYTVEHLQVLARSFNTEDGIPVQLDHSESAKDTVGFLESVYVKGNQLLGKLRVIEELAKEKVSKGLMKKVSISFYTDKAGNPNRIREVSLVAFPQLKGAMLFREGARCTSPQHTPEEVYKAFKLVLDAVSREEQALEKELQQYKESLGLTRRRTI</sequence>
<gene>
    <name evidence="2" type="ORF">IEE_03951</name>
</gene>
<dbReference type="PATRIC" id="fig|1053189.3.peg.4021"/>
<dbReference type="Proteomes" id="UP000006600">
    <property type="component" value="Unassembled WGS sequence"/>
</dbReference>
<dbReference type="HOGENOM" id="CLU_120338_0_0_9"/>
<organism evidence="2 3">
    <name type="scientific">Bacillus cereus BAG5X1-1</name>
    <dbReference type="NCBI Taxonomy" id="1053189"/>
    <lineage>
        <taxon>Bacteria</taxon>
        <taxon>Bacillati</taxon>
        <taxon>Bacillota</taxon>
        <taxon>Bacilli</taxon>
        <taxon>Bacillales</taxon>
        <taxon>Bacillaceae</taxon>
        <taxon>Bacillus</taxon>
        <taxon>Bacillus cereus group</taxon>
    </lineage>
</organism>
<accession>J8A1C9</accession>
<protein>
    <recommendedName>
        <fullName evidence="4">HK97 family phage prohead protease</fullName>
    </recommendedName>
</protein>
<dbReference type="RefSeq" id="WP_002201317.1">
    <property type="nucleotide sequence ID" value="NZ_JH791996.1"/>
</dbReference>
<name>J8A1C9_BACCE</name>
<evidence type="ECO:0000313" key="3">
    <source>
        <dbReference type="Proteomes" id="UP000006600"/>
    </source>
</evidence>